<sequence length="146" mass="15452">MSTDAESLTSSFGYSLKLTEWRTSHKVPESHRDPRLVGDTDIGAVKVSAGQGLDSYSLPSVMTLYDPPDADTGTSAINGRAADMRQSTLQSTLPGALDGSFPSSYGVHHSNLIRPVGPLVGPSSCLPALLVFCSAALSPYKHFREA</sequence>
<reference evidence="1 2" key="1">
    <citation type="journal article" date="2021" name="Elife">
        <title>Chloroplast acquisition without the gene transfer in kleptoplastic sea slugs, Plakobranchus ocellatus.</title>
        <authorList>
            <person name="Maeda T."/>
            <person name="Takahashi S."/>
            <person name="Yoshida T."/>
            <person name="Shimamura S."/>
            <person name="Takaki Y."/>
            <person name="Nagai Y."/>
            <person name="Toyoda A."/>
            <person name="Suzuki Y."/>
            <person name="Arimoto A."/>
            <person name="Ishii H."/>
            <person name="Satoh N."/>
            <person name="Nishiyama T."/>
            <person name="Hasebe M."/>
            <person name="Maruyama T."/>
            <person name="Minagawa J."/>
            <person name="Obokata J."/>
            <person name="Shigenobu S."/>
        </authorList>
    </citation>
    <scope>NUCLEOTIDE SEQUENCE [LARGE SCALE GENOMIC DNA]</scope>
</reference>
<protein>
    <submittedName>
        <fullName evidence="1">Uncharacterized protein</fullName>
    </submittedName>
</protein>
<dbReference type="AlphaFoldDB" id="A0AAV4EYD2"/>
<dbReference type="EMBL" id="BMAT01000403">
    <property type="protein sequence ID" value="GFR65724.1"/>
    <property type="molecule type" value="Genomic_DNA"/>
</dbReference>
<evidence type="ECO:0000313" key="2">
    <source>
        <dbReference type="Proteomes" id="UP000762676"/>
    </source>
</evidence>
<name>A0AAV4EYD2_9GAST</name>
<proteinExistence type="predicted"/>
<comment type="caution">
    <text evidence="1">The sequence shown here is derived from an EMBL/GenBank/DDBJ whole genome shotgun (WGS) entry which is preliminary data.</text>
</comment>
<gene>
    <name evidence="1" type="ORF">ElyMa_000209900</name>
</gene>
<organism evidence="1 2">
    <name type="scientific">Elysia marginata</name>
    <dbReference type="NCBI Taxonomy" id="1093978"/>
    <lineage>
        <taxon>Eukaryota</taxon>
        <taxon>Metazoa</taxon>
        <taxon>Spiralia</taxon>
        <taxon>Lophotrochozoa</taxon>
        <taxon>Mollusca</taxon>
        <taxon>Gastropoda</taxon>
        <taxon>Heterobranchia</taxon>
        <taxon>Euthyneura</taxon>
        <taxon>Panpulmonata</taxon>
        <taxon>Sacoglossa</taxon>
        <taxon>Placobranchoidea</taxon>
        <taxon>Plakobranchidae</taxon>
        <taxon>Elysia</taxon>
    </lineage>
</organism>
<accession>A0AAV4EYD2</accession>
<evidence type="ECO:0000313" key="1">
    <source>
        <dbReference type="EMBL" id="GFR65724.1"/>
    </source>
</evidence>
<dbReference type="Proteomes" id="UP000762676">
    <property type="component" value="Unassembled WGS sequence"/>
</dbReference>
<keyword evidence="2" id="KW-1185">Reference proteome</keyword>